<keyword evidence="3" id="KW-1185">Reference proteome</keyword>
<accession>A0A484FUJ2</accession>
<dbReference type="OrthoDB" id="5343383at2759"/>
<name>A0A484FUJ2_COLOR</name>
<feature type="compositionally biased region" description="Low complexity" evidence="1">
    <location>
        <begin position="269"/>
        <end position="283"/>
    </location>
</feature>
<dbReference type="AlphaFoldDB" id="A0A484FUJ2"/>
<sequence>MAVPDAFSYDRDEIAQSLAAYYSVLARACYFSPRDIQSPPTKGWSDLELDIDALRALRRSDKVIDLLRHIPAIRYLRDDGDFSGWSARGGDGLAELANVPLDQTPAGPMDLPSDVVALSRGYDFSDFGSPWCIIDCETGIMTPYTSGTGPTDKPWQTSQCSARLFFNEMTSFLKSKTIIALPPVGHLEPEIMGSESDQNIDVRQKFQWIYQARGWAAFEEDPSSWRREECIEALKTFRIQLWEAEKKRLAHEADFDDPEDEDFEHPDSDAGSAASQSEAASEGVDAALEDEDMSVHVSKEELAEVWADLDETEYMMIDQELKGEGIRHAFHPTKPPQRLTRAPSSSEDNGTGASQVLGQTTRCNDSIEMVAGAIKSHYLALSRAAYFLPSMIETAPDGGWSDHVFPAEELEMLGYSDKAARAFADSWRGTWWMIDAGRGVIFCEGGPKPQMEAPANSCEPKSIVAYLDKLASKLRGLEIVPMPGLGPDENQDPVIWAEPSWERGADVDALADMSEADRRIVLPAKPVLGLEGARMVYRDCGWPDEDGFRRDECLEALVRLRQTTTYGEGFSDDSVDEDTDVAMDAA</sequence>
<evidence type="ECO:0000313" key="2">
    <source>
        <dbReference type="EMBL" id="TDZ21668.1"/>
    </source>
</evidence>
<protein>
    <submittedName>
        <fullName evidence="2">Uncharacterized protein</fullName>
    </submittedName>
</protein>
<organism evidence="2 3">
    <name type="scientific">Colletotrichum orbiculare (strain 104-T / ATCC 96160 / CBS 514.97 / LARS 414 / MAFF 240422)</name>
    <name type="common">Cucumber anthracnose fungus</name>
    <name type="synonym">Colletotrichum lagenarium</name>
    <dbReference type="NCBI Taxonomy" id="1213857"/>
    <lineage>
        <taxon>Eukaryota</taxon>
        <taxon>Fungi</taxon>
        <taxon>Dikarya</taxon>
        <taxon>Ascomycota</taxon>
        <taxon>Pezizomycotina</taxon>
        <taxon>Sordariomycetes</taxon>
        <taxon>Hypocreomycetidae</taxon>
        <taxon>Glomerellales</taxon>
        <taxon>Glomerellaceae</taxon>
        <taxon>Colletotrichum</taxon>
        <taxon>Colletotrichum orbiculare species complex</taxon>
    </lineage>
</organism>
<evidence type="ECO:0000256" key="1">
    <source>
        <dbReference type="SAM" id="MobiDB-lite"/>
    </source>
</evidence>
<dbReference type="EMBL" id="AMCV02000013">
    <property type="protein sequence ID" value="TDZ21668.1"/>
    <property type="molecule type" value="Genomic_DNA"/>
</dbReference>
<evidence type="ECO:0000313" key="3">
    <source>
        <dbReference type="Proteomes" id="UP000014480"/>
    </source>
</evidence>
<feature type="compositionally biased region" description="Polar residues" evidence="1">
    <location>
        <begin position="342"/>
        <end position="357"/>
    </location>
</feature>
<dbReference type="STRING" id="1213857.A0A484FUJ2"/>
<feature type="region of interest" description="Disordered" evidence="1">
    <location>
        <begin position="252"/>
        <end position="284"/>
    </location>
</feature>
<feature type="region of interest" description="Disordered" evidence="1">
    <location>
        <begin position="331"/>
        <end position="357"/>
    </location>
</feature>
<reference evidence="3" key="2">
    <citation type="journal article" date="2019" name="Mol. Plant Microbe Interact.">
        <title>Genome sequence resources for four phytopathogenic fungi from the Colletotrichum orbiculare species complex.</title>
        <authorList>
            <person name="Gan P."/>
            <person name="Tsushima A."/>
            <person name="Narusaka M."/>
            <person name="Narusaka Y."/>
            <person name="Takano Y."/>
            <person name="Kubo Y."/>
            <person name="Shirasu K."/>
        </authorList>
    </citation>
    <scope>GENOME REANNOTATION</scope>
    <source>
        <strain evidence="3">104-T / ATCC 96160 / CBS 514.97 / LARS 414 / MAFF 240422</strain>
    </source>
</reference>
<gene>
    <name evidence="2" type="ORF">Cob_v005286</name>
</gene>
<reference evidence="3" key="1">
    <citation type="journal article" date="2013" name="New Phytol.">
        <title>Comparative genomic and transcriptomic analyses reveal the hemibiotrophic stage shift of Colletotrichum fungi.</title>
        <authorList>
            <person name="Gan P."/>
            <person name="Ikeda K."/>
            <person name="Irieda H."/>
            <person name="Narusaka M."/>
            <person name="O'Connell R.J."/>
            <person name="Narusaka Y."/>
            <person name="Takano Y."/>
            <person name="Kubo Y."/>
            <person name="Shirasu K."/>
        </authorList>
    </citation>
    <scope>NUCLEOTIDE SEQUENCE [LARGE SCALE GENOMIC DNA]</scope>
    <source>
        <strain evidence="3">104-T / ATCC 96160 / CBS 514.97 / LARS 414 / MAFF 240422</strain>
    </source>
</reference>
<dbReference type="Proteomes" id="UP000014480">
    <property type="component" value="Unassembled WGS sequence"/>
</dbReference>
<comment type="caution">
    <text evidence="2">The sequence shown here is derived from an EMBL/GenBank/DDBJ whole genome shotgun (WGS) entry which is preliminary data.</text>
</comment>
<feature type="compositionally biased region" description="Acidic residues" evidence="1">
    <location>
        <begin position="254"/>
        <end position="264"/>
    </location>
</feature>
<proteinExistence type="predicted"/>